<comment type="caution">
    <text evidence="2">The sequence shown here is derived from an EMBL/GenBank/DDBJ whole genome shotgun (WGS) entry which is preliminary data.</text>
</comment>
<protein>
    <submittedName>
        <fullName evidence="2">Uncharacterized protein</fullName>
    </submittedName>
</protein>
<feature type="region of interest" description="Disordered" evidence="1">
    <location>
        <begin position="506"/>
        <end position="594"/>
    </location>
</feature>
<reference evidence="3" key="1">
    <citation type="submission" date="2017-03" db="EMBL/GenBank/DDBJ databases">
        <title>Phytopthora megakarya and P. palmivora, two closely related causual agents of cacao black pod achieved similar genome size and gene model numbers by different mechanisms.</title>
        <authorList>
            <person name="Ali S."/>
            <person name="Shao J."/>
            <person name="Larry D.J."/>
            <person name="Kronmiller B."/>
            <person name="Shen D."/>
            <person name="Strem M.D."/>
            <person name="Melnick R.L."/>
            <person name="Guiltinan M.J."/>
            <person name="Tyler B.M."/>
            <person name="Meinhardt L.W."/>
            <person name="Bailey B.A."/>
        </authorList>
    </citation>
    <scope>NUCLEOTIDE SEQUENCE [LARGE SCALE GENOMIC DNA]</scope>
    <source>
        <strain evidence="3">zdho120</strain>
    </source>
</reference>
<feature type="compositionally biased region" description="Basic and acidic residues" evidence="1">
    <location>
        <begin position="507"/>
        <end position="519"/>
    </location>
</feature>
<gene>
    <name evidence="2" type="ORF">PHMEG_00029044</name>
</gene>
<accession>A0A225V4H3</accession>
<dbReference type="Proteomes" id="UP000198211">
    <property type="component" value="Unassembled WGS sequence"/>
</dbReference>
<feature type="compositionally biased region" description="Basic and acidic residues" evidence="1">
    <location>
        <begin position="526"/>
        <end position="542"/>
    </location>
</feature>
<proteinExistence type="predicted"/>
<evidence type="ECO:0000313" key="2">
    <source>
        <dbReference type="EMBL" id="OWY99878.1"/>
    </source>
</evidence>
<keyword evidence="3" id="KW-1185">Reference proteome</keyword>
<dbReference type="AlphaFoldDB" id="A0A225V4H3"/>
<evidence type="ECO:0000313" key="3">
    <source>
        <dbReference type="Proteomes" id="UP000198211"/>
    </source>
</evidence>
<name>A0A225V4H3_9STRA</name>
<sequence length="637" mass="71018">MEVSPILTETSPPEVPLARLTSESRAPGSPVTVDAHDEDMAPVQAEDINQAGVQMTEGQAKFYVASQCQRWKEAPTGRTVPPGTRYEWPFGKPDSQAYYLATLQTSRYLEQRMSVASQAGAWMLRVRRNTFGLALDLTGLMIPVGRLSPVECVAIIQTLLAESGFEFENVIPFWSDARISKVHSELIELVCDDLQRLLSVEPFGVETTDFGNDSKILVGPEEPSRLKATFRLTSLWKIADEYLRKLTNTMWRCRILNHNENQVDLQKRNEDAVIVGDQIIQKMTRMMRGINADALEVAMEMSGHAEKGLPLTAIHEVKDSMAQMQKTQETLMAAMSALALRDAGNMDVKEESESLLEDVRQQVAETHMETQRRQHLDEMAAFEKEFQTLRLVRDQEREANKNLQSFLVGRLKKQAERPGVYDNGLKPVPEATTQVYANSDSTVEKPVPSGVNMGVPPVLRKQMVPPEVKTLYATQTQVALRDLDETKENVPRVTAKAATTTAVKVEATTDVRKAPAEGKPRKRTTRKPDQGRKEPPKDDSKKKSTPPSQPTVKYGPPDVEPSDDDNDSDNGSGDSDSDSSSFEDLASGTQARVTGQRTVMFNPMVNITALEDFDEKQPLAARTRWLEKFQSLAVMGR</sequence>
<evidence type="ECO:0000256" key="1">
    <source>
        <dbReference type="SAM" id="MobiDB-lite"/>
    </source>
</evidence>
<feature type="region of interest" description="Disordered" evidence="1">
    <location>
        <begin position="1"/>
        <end position="35"/>
    </location>
</feature>
<dbReference type="OrthoDB" id="115434at2759"/>
<feature type="compositionally biased region" description="Low complexity" evidence="1">
    <location>
        <begin position="569"/>
        <end position="580"/>
    </location>
</feature>
<organism evidence="2 3">
    <name type="scientific">Phytophthora megakarya</name>
    <dbReference type="NCBI Taxonomy" id="4795"/>
    <lineage>
        <taxon>Eukaryota</taxon>
        <taxon>Sar</taxon>
        <taxon>Stramenopiles</taxon>
        <taxon>Oomycota</taxon>
        <taxon>Peronosporomycetes</taxon>
        <taxon>Peronosporales</taxon>
        <taxon>Peronosporaceae</taxon>
        <taxon>Phytophthora</taxon>
    </lineage>
</organism>
<feature type="non-terminal residue" evidence="2">
    <location>
        <position position="1"/>
    </location>
</feature>
<dbReference type="EMBL" id="NBNE01008089">
    <property type="protein sequence ID" value="OWY99878.1"/>
    <property type="molecule type" value="Genomic_DNA"/>
</dbReference>